<accession>A0ABV8QP52</accession>
<evidence type="ECO:0008006" key="3">
    <source>
        <dbReference type="Google" id="ProtNLM"/>
    </source>
</evidence>
<name>A0ABV8QP52_9BACT</name>
<sequence length="167" mass="19379">MMSFDISEHLPEDFAASSRVWIYQCNRIFFMSELLDIETMLQEFVTNWKSHGTPVKGYANIFFGRFVVLMADENATGVSGCSTDSSVRLIKAIESKYNVNMFDRLLLAFYIKDKVEQIPLSQLNYAITNNFITPDTLYFDNTILTKKDLMERWPSPVKQTWLANKFV</sequence>
<dbReference type="RefSeq" id="WP_379707256.1">
    <property type="nucleotide sequence ID" value="NZ_JBHSCZ010000001.1"/>
</dbReference>
<dbReference type="EMBL" id="JBHSCZ010000001">
    <property type="protein sequence ID" value="MFC4261976.1"/>
    <property type="molecule type" value="Genomic_DNA"/>
</dbReference>
<protein>
    <recommendedName>
        <fullName evidence="3">ABC transporter ATPase</fullName>
    </recommendedName>
</protein>
<proteinExistence type="predicted"/>
<dbReference type="Proteomes" id="UP001595907">
    <property type="component" value="Unassembled WGS sequence"/>
</dbReference>
<evidence type="ECO:0000313" key="1">
    <source>
        <dbReference type="EMBL" id="MFC4261976.1"/>
    </source>
</evidence>
<comment type="caution">
    <text evidence="1">The sequence shown here is derived from an EMBL/GenBank/DDBJ whole genome shotgun (WGS) entry which is preliminary data.</text>
</comment>
<reference evidence="2" key="1">
    <citation type="journal article" date="2019" name="Int. J. Syst. Evol. Microbiol.">
        <title>The Global Catalogue of Microorganisms (GCM) 10K type strain sequencing project: providing services to taxonomists for standard genome sequencing and annotation.</title>
        <authorList>
            <consortium name="The Broad Institute Genomics Platform"/>
            <consortium name="The Broad Institute Genome Sequencing Center for Infectious Disease"/>
            <person name="Wu L."/>
            <person name="Ma J."/>
        </authorList>
    </citation>
    <scope>NUCLEOTIDE SEQUENCE [LARGE SCALE GENOMIC DNA]</scope>
    <source>
        <strain evidence="2">CECT 8289</strain>
    </source>
</reference>
<evidence type="ECO:0000313" key="2">
    <source>
        <dbReference type="Proteomes" id="UP001595907"/>
    </source>
</evidence>
<keyword evidence="2" id="KW-1185">Reference proteome</keyword>
<gene>
    <name evidence="1" type="ORF">ACFOWM_03735</name>
</gene>
<organism evidence="1 2">
    <name type="scientific">Ferruginibacter yonginensis</name>
    <dbReference type="NCBI Taxonomy" id="1310416"/>
    <lineage>
        <taxon>Bacteria</taxon>
        <taxon>Pseudomonadati</taxon>
        <taxon>Bacteroidota</taxon>
        <taxon>Chitinophagia</taxon>
        <taxon>Chitinophagales</taxon>
        <taxon>Chitinophagaceae</taxon>
        <taxon>Ferruginibacter</taxon>
    </lineage>
</organism>